<keyword evidence="2" id="KW-1185">Reference proteome</keyword>
<accession>A0ABW6HU64</accession>
<organism evidence="1 2">
    <name type="scientific">Flavobacterium xylosi</name>
    <dbReference type="NCBI Taxonomy" id="3230415"/>
    <lineage>
        <taxon>Bacteria</taxon>
        <taxon>Pseudomonadati</taxon>
        <taxon>Bacteroidota</taxon>
        <taxon>Flavobacteriia</taxon>
        <taxon>Flavobacteriales</taxon>
        <taxon>Flavobacteriaceae</taxon>
        <taxon>Flavobacterium</taxon>
    </lineage>
</organism>
<sequence length="41" mass="4930">MKKKIPIYISYFTTWVDDKGDIHFYEDIYDKDEKLASLVAE</sequence>
<comment type="caution">
    <text evidence="1">The sequence shown here is derived from an EMBL/GenBank/DDBJ whole genome shotgun (WGS) entry which is preliminary data.</text>
</comment>
<evidence type="ECO:0000313" key="2">
    <source>
        <dbReference type="Proteomes" id="UP001600109"/>
    </source>
</evidence>
<name>A0ABW6HU64_9FLAO</name>
<dbReference type="EMBL" id="JBHZPZ010000005">
    <property type="protein sequence ID" value="MFE3867547.1"/>
    <property type="molecule type" value="Genomic_DNA"/>
</dbReference>
<evidence type="ECO:0000313" key="1">
    <source>
        <dbReference type="EMBL" id="MFE3867547.1"/>
    </source>
</evidence>
<reference evidence="1 2" key="1">
    <citation type="submission" date="2024-06" db="EMBL/GenBank/DDBJ databases">
        <title>Flavobacterium spp. isolated from glacier.</title>
        <authorList>
            <person name="Han D."/>
        </authorList>
    </citation>
    <scope>NUCLEOTIDE SEQUENCE [LARGE SCALE GENOMIC DNA]</scope>
    <source>
        <strain evidence="1 2">LS2P90</strain>
    </source>
</reference>
<dbReference type="Proteomes" id="UP001600109">
    <property type="component" value="Unassembled WGS sequence"/>
</dbReference>
<proteinExistence type="predicted"/>
<gene>
    <name evidence="1" type="ORF">ACFX5E_05595</name>
</gene>
<protein>
    <submittedName>
        <fullName evidence="1">Uncharacterized protein</fullName>
    </submittedName>
</protein>
<dbReference type="RefSeq" id="WP_379854201.1">
    <property type="nucleotide sequence ID" value="NZ_JBHZPZ010000005.1"/>
</dbReference>